<dbReference type="Pfam" id="PF22640">
    <property type="entry name" value="ManC_GMP_beta-helix"/>
    <property type="match status" value="1"/>
</dbReference>
<evidence type="ECO:0000259" key="11">
    <source>
        <dbReference type="Pfam" id="PF00483"/>
    </source>
</evidence>
<dbReference type="InterPro" id="IPR005835">
    <property type="entry name" value="NTP_transferase_dom"/>
</dbReference>
<name>A0A0P0YS02_9ENTR</name>
<evidence type="ECO:0000256" key="7">
    <source>
        <dbReference type="ARBA" id="ARBA00023134"/>
    </source>
</evidence>
<evidence type="ECO:0000256" key="9">
    <source>
        <dbReference type="RuleBase" id="RU004190"/>
    </source>
</evidence>
<dbReference type="Pfam" id="PF00483">
    <property type="entry name" value="NTP_transferase"/>
    <property type="match status" value="1"/>
</dbReference>
<evidence type="ECO:0000256" key="2">
    <source>
        <dbReference type="ARBA" id="ARBA00006115"/>
    </source>
</evidence>
<reference evidence="14" key="2">
    <citation type="journal article" date="2015" name="Sci. Rep.">
        <title>Genetic analysis of capsular polysaccharide synthesis gene clusters in 79 capsular types of Klebsiella spp.</title>
        <authorList>
            <person name="Pan Y.J."/>
            <person name="Lin T.L."/>
            <person name="Chen C.T."/>
            <person name="Chen Y.Y."/>
            <person name="Hsieh P.F."/>
            <person name="Hsu C.R."/>
            <person name="Wu M.C."/>
            <person name="Wang J.T."/>
        </authorList>
    </citation>
    <scope>NUCLEOTIDE SEQUENCE</scope>
    <source>
        <strain evidence="14">2212/52</strain>
    </source>
</reference>
<keyword evidence="7" id="KW-0342">GTP-binding</keyword>
<dbReference type="CDD" id="cd02213">
    <property type="entry name" value="cupin_PMI_typeII_C"/>
    <property type="match status" value="1"/>
</dbReference>
<dbReference type="InterPro" id="IPR054566">
    <property type="entry name" value="ManC/GMP-like_b-helix"/>
</dbReference>
<dbReference type="GO" id="GO:0009298">
    <property type="term" value="P:GDP-mannose biosynthetic process"/>
    <property type="evidence" value="ECO:0007669"/>
    <property type="project" value="UniProtKB-UniPathway"/>
</dbReference>
<protein>
    <recommendedName>
        <fullName evidence="3">mannose-1-phosphate guanylyltransferase</fullName>
        <ecNumber evidence="3">2.7.7.13</ecNumber>
    </recommendedName>
</protein>
<dbReference type="InterPro" id="IPR014710">
    <property type="entry name" value="RmlC-like_jellyroll"/>
</dbReference>
<evidence type="ECO:0000259" key="12">
    <source>
        <dbReference type="Pfam" id="PF01050"/>
    </source>
</evidence>
<comment type="similarity">
    <text evidence="2 9">Belongs to the mannose-6-phosphate isomerase type 2 family.</text>
</comment>
<dbReference type="FunFam" id="2.60.120.10:FF:000032">
    <property type="entry name" value="Mannose-1-phosphate guanylyltransferase/mannose-6-phosphate isomerase"/>
    <property type="match status" value="1"/>
</dbReference>
<organism evidence="14">
    <name type="scientific">Klebsiella sp. 2212/52</name>
    <dbReference type="NCBI Taxonomy" id="1497829"/>
    <lineage>
        <taxon>Bacteria</taxon>
        <taxon>Pseudomonadati</taxon>
        <taxon>Pseudomonadota</taxon>
        <taxon>Gammaproteobacteria</taxon>
        <taxon>Enterobacterales</taxon>
        <taxon>Enterobacteriaceae</taxon>
        <taxon>Klebsiella/Raoultella group</taxon>
        <taxon>Klebsiella</taxon>
    </lineage>
</organism>
<gene>
    <name evidence="14" type="primary">manC</name>
</gene>
<accession>A0A0P0YS02</accession>
<evidence type="ECO:0000256" key="8">
    <source>
        <dbReference type="ARBA" id="ARBA00047343"/>
    </source>
</evidence>
<comment type="pathway">
    <text evidence="1">Nucleotide-sugar biosynthesis; GDP-alpha-D-mannose biosynthesis; GDP-alpha-D-mannose from alpha-D-mannose 1-phosphate (GTP route): step 1/1.</text>
</comment>
<dbReference type="EMBL" id="AB924596">
    <property type="protein sequence ID" value="BAT24107.1"/>
    <property type="molecule type" value="Genomic_DNA"/>
</dbReference>
<feature type="domain" description="Mannose-6-phosphate isomerase type II C-terminal" evidence="12">
    <location>
        <begin position="376"/>
        <end position="490"/>
    </location>
</feature>
<dbReference type="Pfam" id="PF01050">
    <property type="entry name" value="MannoseP_isomer"/>
    <property type="match status" value="1"/>
</dbReference>
<dbReference type="AlphaFoldDB" id="A0A0P0YS02"/>
<evidence type="ECO:0000256" key="1">
    <source>
        <dbReference type="ARBA" id="ARBA00004823"/>
    </source>
</evidence>
<evidence type="ECO:0000256" key="4">
    <source>
        <dbReference type="ARBA" id="ARBA00022679"/>
    </source>
</evidence>
<dbReference type="Gene3D" id="2.60.120.10">
    <property type="entry name" value="Jelly Rolls"/>
    <property type="match status" value="1"/>
</dbReference>
<keyword evidence="5 14" id="KW-0548">Nucleotidyltransferase</keyword>
<dbReference type="SUPFAM" id="SSF53448">
    <property type="entry name" value="Nucleotide-diphospho-sugar transferases"/>
    <property type="match status" value="1"/>
</dbReference>
<feature type="domain" description="MannoseP isomerase/GMP-like beta-helix" evidence="13">
    <location>
        <begin position="324"/>
        <end position="370"/>
    </location>
</feature>
<dbReference type="EC" id="2.7.7.13" evidence="3"/>
<dbReference type="Gene3D" id="3.90.550.10">
    <property type="entry name" value="Spore Coat Polysaccharide Biosynthesis Protein SpsA, Chain A"/>
    <property type="match status" value="1"/>
</dbReference>
<evidence type="ECO:0000313" key="14">
    <source>
        <dbReference type="EMBL" id="BAT24107.1"/>
    </source>
</evidence>
<dbReference type="UniPathway" id="UPA00126">
    <property type="reaction ID" value="UER00930"/>
</dbReference>
<dbReference type="InterPro" id="IPR029044">
    <property type="entry name" value="Nucleotide-diphossugar_trans"/>
</dbReference>
<dbReference type="FunFam" id="3.90.550.10:FF:000046">
    <property type="entry name" value="Mannose-1-phosphate guanylyltransferase (GDP)"/>
    <property type="match status" value="1"/>
</dbReference>
<dbReference type="GO" id="GO:0000271">
    <property type="term" value="P:polysaccharide biosynthetic process"/>
    <property type="evidence" value="ECO:0007669"/>
    <property type="project" value="InterPro"/>
</dbReference>
<keyword evidence="6" id="KW-0547">Nucleotide-binding</keyword>
<proteinExistence type="inferred from homology"/>
<dbReference type="InterPro" id="IPR049577">
    <property type="entry name" value="GMPP_N"/>
</dbReference>
<dbReference type="PANTHER" id="PTHR46390:SF1">
    <property type="entry name" value="MANNOSE-1-PHOSPHATE GUANYLYLTRANSFERASE"/>
    <property type="match status" value="1"/>
</dbReference>
<dbReference type="CDD" id="cd02509">
    <property type="entry name" value="GDP-M1P_Guanylyltransferase"/>
    <property type="match status" value="1"/>
</dbReference>
<sequence length="495" mass="56040">MGKVGRDCSFINRENKRTKRFNMITPVIMAGGTGSRLWPMSRELYPKQFLRLHGDNSMLQETVLRLRGMEINSPLVICNEQHRFLVAEQLRQIDHLSNNIILEPVGRNTAPAITLAALSMVLRGEDPLMLVLAADHIIENKNAFHKAINQAIPFAEHGKLVTFGIVPTGPETGYGYIQCGEQILQDDESGYKVGRFVEKPNIELAKKYVETGDYYWNSGMFLFRAQRYIDELKKHRPDILSACQNAIGGINLDIQQDFTRIDKSAFSCCPDDSIDYAVMEKTKDAVVIPLDAGWNDVGSWSALWDVGDKDISGNALNGDIFAHNTSNCYINTDERLIAAIGVNNLVIVSTKDAVLIIDKSQVQDVKKVVDFLKREKRKEYKIHRESYNPWGHNDKLVDKPQYHINRITVKPGGKFSLQMHHHRAEHWVVLSGTARITLNEKSFLLTKNESTFIPIGAIHMLENPGKISLELLEIQSGDYLNEDDIVRLKDHYGIE</sequence>
<keyword evidence="10" id="KW-1133">Transmembrane helix</keyword>
<dbReference type="SUPFAM" id="SSF51182">
    <property type="entry name" value="RmlC-like cupins"/>
    <property type="match status" value="1"/>
</dbReference>
<feature type="transmembrane region" description="Helical" evidence="10">
    <location>
        <begin position="21"/>
        <end position="38"/>
    </location>
</feature>
<keyword evidence="14" id="KW-0413">Isomerase</keyword>
<dbReference type="PANTHER" id="PTHR46390">
    <property type="entry name" value="MANNOSE-1-PHOSPHATE GUANYLYLTRANSFERASE"/>
    <property type="match status" value="1"/>
</dbReference>
<reference evidence="14" key="1">
    <citation type="submission" date="2014-04" db="EMBL/GenBank/DDBJ databases">
        <authorList>
            <person name="Harrison E."/>
        </authorList>
    </citation>
    <scope>NUCLEOTIDE SEQUENCE</scope>
    <source>
        <strain evidence="14">2212/52</strain>
    </source>
</reference>
<dbReference type="GO" id="GO:0004475">
    <property type="term" value="F:mannose-1-phosphate guanylyltransferase (GTP) activity"/>
    <property type="evidence" value="ECO:0007669"/>
    <property type="project" value="UniProtKB-EC"/>
</dbReference>
<dbReference type="InterPro" id="IPR011051">
    <property type="entry name" value="RmlC_Cupin_sf"/>
</dbReference>
<dbReference type="InterPro" id="IPR006375">
    <property type="entry name" value="Man1P_GuaTrfase/Man6P_Isoase"/>
</dbReference>
<dbReference type="GO" id="GO:0016853">
    <property type="term" value="F:isomerase activity"/>
    <property type="evidence" value="ECO:0007669"/>
    <property type="project" value="UniProtKB-KW"/>
</dbReference>
<dbReference type="InterPro" id="IPR001538">
    <property type="entry name" value="Man6P_isomerase-2_C"/>
</dbReference>
<dbReference type="GO" id="GO:0005525">
    <property type="term" value="F:GTP binding"/>
    <property type="evidence" value="ECO:0007669"/>
    <property type="project" value="UniProtKB-KW"/>
</dbReference>
<dbReference type="InterPro" id="IPR051161">
    <property type="entry name" value="Mannose-6P_isomerase_type2"/>
</dbReference>
<keyword evidence="4 14" id="KW-0808">Transferase</keyword>
<dbReference type="NCBIfam" id="TIGR01479">
    <property type="entry name" value="GMP_PMI"/>
    <property type="match status" value="1"/>
</dbReference>
<evidence type="ECO:0000256" key="3">
    <source>
        <dbReference type="ARBA" id="ARBA00012387"/>
    </source>
</evidence>
<evidence type="ECO:0000259" key="13">
    <source>
        <dbReference type="Pfam" id="PF22640"/>
    </source>
</evidence>
<feature type="domain" description="Nucleotidyl transferase" evidence="11">
    <location>
        <begin position="26"/>
        <end position="310"/>
    </location>
</feature>
<evidence type="ECO:0000256" key="6">
    <source>
        <dbReference type="ARBA" id="ARBA00022741"/>
    </source>
</evidence>
<comment type="catalytic activity">
    <reaction evidence="8">
        <text>alpha-D-mannose 1-phosphate + GTP + H(+) = GDP-alpha-D-mannose + diphosphate</text>
        <dbReference type="Rhea" id="RHEA:15229"/>
        <dbReference type="ChEBI" id="CHEBI:15378"/>
        <dbReference type="ChEBI" id="CHEBI:33019"/>
        <dbReference type="ChEBI" id="CHEBI:37565"/>
        <dbReference type="ChEBI" id="CHEBI:57527"/>
        <dbReference type="ChEBI" id="CHEBI:58409"/>
        <dbReference type="EC" id="2.7.7.13"/>
    </reaction>
</comment>
<keyword evidence="10" id="KW-0812">Transmembrane</keyword>
<keyword evidence="10" id="KW-0472">Membrane</keyword>
<evidence type="ECO:0000256" key="5">
    <source>
        <dbReference type="ARBA" id="ARBA00022695"/>
    </source>
</evidence>
<evidence type="ECO:0000256" key="10">
    <source>
        <dbReference type="SAM" id="Phobius"/>
    </source>
</evidence>